<evidence type="ECO:0000313" key="2">
    <source>
        <dbReference type="Proteomes" id="UP001196413"/>
    </source>
</evidence>
<proteinExistence type="predicted"/>
<accession>A0AAD5R987</accession>
<organism evidence="1 2">
    <name type="scientific">Parelaphostrongylus tenuis</name>
    <name type="common">Meningeal worm</name>
    <dbReference type="NCBI Taxonomy" id="148309"/>
    <lineage>
        <taxon>Eukaryota</taxon>
        <taxon>Metazoa</taxon>
        <taxon>Ecdysozoa</taxon>
        <taxon>Nematoda</taxon>
        <taxon>Chromadorea</taxon>
        <taxon>Rhabditida</taxon>
        <taxon>Rhabditina</taxon>
        <taxon>Rhabditomorpha</taxon>
        <taxon>Strongyloidea</taxon>
        <taxon>Metastrongylidae</taxon>
        <taxon>Parelaphostrongylus</taxon>
    </lineage>
</organism>
<name>A0AAD5R987_PARTN</name>
<protein>
    <submittedName>
        <fullName evidence="1">Uncharacterized protein</fullName>
    </submittedName>
</protein>
<dbReference type="EMBL" id="JAHQIW010007038">
    <property type="protein sequence ID" value="KAJ1371760.1"/>
    <property type="molecule type" value="Genomic_DNA"/>
</dbReference>
<keyword evidence="2" id="KW-1185">Reference proteome</keyword>
<evidence type="ECO:0000313" key="1">
    <source>
        <dbReference type="EMBL" id="KAJ1371760.1"/>
    </source>
</evidence>
<dbReference type="AlphaFoldDB" id="A0AAD5R987"/>
<gene>
    <name evidence="1" type="ORF">KIN20_033763</name>
</gene>
<reference evidence="1" key="1">
    <citation type="submission" date="2021-06" db="EMBL/GenBank/DDBJ databases">
        <title>Parelaphostrongylus tenuis whole genome reference sequence.</title>
        <authorList>
            <person name="Garwood T.J."/>
            <person name="Larsen P.A."/>
            <person name="Fountain-Jones N.M."/>
            <person name="Garbe J.R."/>
            <person name="Macchietto M.G."/>
            <person name="Kania S.A."/>
            <person name="Gerhold R.W."/>
            <person name="Richards J.E."/>
            <person name="Wolf T.M."/>
        </authorList>
    </citation>
    <scope>NUCLEOTIDE SEQUENCE</scope>
    <source>
        <strain evidence="1">MNPRO001-30</strain>
        <tissue evidence="1">Meninges</tissue>
    </source>
</reference>
<sequence length="79" mass="8633">MTVIGRKDEGLHAHAMVVGDQFIVPVSTRFLDEKDTLIVFDKCTEVLGIQNVKNSKAEISVYSLTSTAVQNNAVISPQN</sequence>
<comment type="caution">
    <text evidence="1">The sequence shown here is derived from an EMBL/GenBank/DDBJ whole genome shotgun (WGS) entry which is preliminary data.</text>
</comment>
<dbReference type="Proteomes" id="UP001196413">
    <property type="component" value="Unassembled WGS sequence"/>
</dbReference>